<gene>
    <name evidence="2" type="ORF">IAB73_09230</name>
</gene>
<feature type="transmembrane region" description="Helical" evidence="1">
    <location>
        <begin position="301"/>
        <end position="321"/>
    </location>
</feature>
<proteinExistence type="predicted"/>
<feature type="transmembrane region" description="Helical" evidence="1">
    <location>
        <begin position="387"/>
        <end position="405"/>
    </location>
</feature>
<accession>A0A9D0ZDA7</accession>
<name>A0A9D0ZDA7_9FIRM</name>
<feature type="transmembrane region" description="Helical" evidence="1">
    <location>
        <begin position="158"/>
        <end position="175"/>
    </location>
</feature>
<feature type="transmembrane region" description="Helical" evidence="1">
    <location>
        <begin position="333"/>
        <end position="349"/>
    </location>
</feature>
<dbReference type="AlphaFoldDB" id="A0A9D0ZDA7"/>
<keyword evidence="1" id="KW-0812">Transmembrane</keyword>
<keyword evidence="1" id="KW-0472">Membrane</keyword>
<sequence>MDKSLPRAGSRARELRAYGWGLLFVAMVYLFLANGLALDLFEHSAHDSYTLQAMRWREGHIALAQDYDWLELAYYDGGIYVSFPPFPTVPMLLLTFLFGANTPSMLVNFLMLLGSYSVGFCMARRLRRGPTTAACMAAFWVAGCNLMEVSLYGGVWNMAQGMSFLLTMLAAYGAVRGTRAWRYAGPICIACAVGCRPFQAAYVPFVLLALYRAVRRERRAGVWDALVHMIPYVVVPALIAVAYGAYNYVRFDNVLEFGHNYLPEFVEAENGQFSLAYVGKNIRNILRLPYLSNGRLDFPRAYGFAFYLANPLFLIAAGRLIEGAWKRQLRAEDAVLAASAGVHFFLLLLHKSFGAWQFGTRYLIDLLPMLGLLALRGERRVRFWEGALMILGICFNAYGTILFHLT</sequence>
<comment type="caution">
    <text evidence="2">The sequence shown here is derived from an EMBL/GenBank/DDBJ whole genome shotgun (WGS) entry which is preliminary data.</text>
</comment>
<reference evidence="2" key="1">
    <citation type="submission" date="2020-10" db="EMBL/GenBank/DDBJ databases">
        <authorList>
            <person name="Gilroy R."/>
        </authorList>
    </citation>
    <scope>NUCLEOTIDE SEQUENCE</scope>
    <source>
        <strain evidence="2">ChiSxjej2B14-6234</strain>
    </source>
</reference>
<evidence type="ECO:0000256" key="1">
    <source>
        <dbReference type="SAM" id="Phobius"/>
    </source>
</evidence>
<dbReference type="Proteomes" id="UP000886887">
    <property type="component" value="Unassembled WGS sequence"/>
</dbReference>
<feature type="transmembrane region" description="Helical" evidence="1">
    <location>
        <begin position="91"/>
        <end position="113"/>
    </location>
</feature>
<reference evidence="2" key="2">
    <citation type="journal article" date="2021" name="PeerJ">
        <title>Extensive microbial diversity within the chicken gut microbiome revealed by metagenomics and culture.</title>
        <authorList>
            <person name="Gilroy R."/>
            <person name="Ravi A."/>
            <person name="Getino M."/>
            <person name="Pursley I."/>
            <person name="Horton D.L."/>
            <person name="Alikhan N.F."/>
            <person name="Baker D."/>
            <person name="Gharbi K."/>
            <person name="Hall N."/>
            <person name="Watson M."/>
            <person name="Adriaenssens E.M."/>
            <person name="Foster-Nyarko E."/>
            <person name="Jarju S."/>
            <person name="Secka A."/>
            <person name="Antonio M."/>
            <person name="Oren A."/>
            <person name="Chaudhuri R.R."/>
            <person name="La Ragione R."/>
            <person name="Hildebrand F."/>
            <person name="Pallen M.J."/>
        </authorList>
    </citation>
    <scope>NUCLEOTIDE SEQUENCE</scope>
    <source>
        <strain evidence="2">ChiSxjej2B14-6234</strain>
    </source>
</reference>
<evidence type="ECO:0000313" key="3">
    <source>
        <dbReference type="Proteomes" id="UP000886887"/>
    </source>
</evidence>
<evidence type="ECO:0000313" key="2">
    <source>
        <dbReference type="EMBL" id="HIQ72373.1"/>
    </source>
</evidence>
<protein>
    <submittedName>
        <fullName evidence="2">Uncharacterized protein</fullName>
    </submittedName>
</protein>
<keyword evidence="1" id="KW-1133">Transmembrane helix</keyword>
<feature type="transmembrane region" description="Helical" evidence="1">
    <location>
        <begin position="20"/>
        <end position="41"/>
    </location>
</feature>
<dbReference type="EMBL" id="DVFJ01000034">
    <property type="protein sequence ID" value="HIQ72373.1"/>
    <property type="molecule type" value="Genomic_DNA"/>
</dbReference>
<organism evidence="2 3">
    <name type="scientific">Candidatus Onthenecus intestinigallinarum</name>
    <dbReference type="NCBI Taxonomy" id="2840875"/>
    <lineage>
        <taxon>Bacteria</taxon>
        <taxon>Bacillati</taxon>
        <taxon>Bacillota</taxon>
        <taxon>Clostridia</taxon>
        <taxon>Eubacteriales</taxon>
        <taxon>Candidatus Onthenecus</taxon>
    </lineage>
</organism>
<feature type="transmembrane region" description="Helical" evidence="1">
    <location>
        <begin position="225"/>
        <end position="246"/>
    </location>
</feature>